<evidence type="ECO:0000313" key="11">
    <source>
        <dbReference type="Proteomes" id="UP000813385"/>
    </source>
</evidence>
<evidence type="ECO:0000256" key="7">
    <source>
        <dbReference type="ARBA" id="ARBA00023136"/>
    </source>
</evidence>
<evidence type="ECO:0000256" key="2">
    <source>
        <dbReference type="ARBA" id="ARBA00022676"/>
    </source>
</evidence>
<evidence type="ECO:0000256" key="3">
    <source>
        <dbReference type="ARBA" id="ARBA00022679"/>
    </source>
</evidence>
<evidence type="ECO:0000256" key="6">
    <source>
        <dbReference type="ARBA" id="ARBA00022989"/>
    </source>
</evidence>
<name>A0A8K0T4Q8_9PEZI</name>
<evidence type="ECO:0000256" key="4">
    <source>
        <dbReference type="ARBA" id="ARBA00022692"/>
    </source>
</evidence>
<evidence type="ECO:0000256" key="8">
    <source>
        <dbReference type="ARBA" id="ARBA00037847"/>
    </source>
</evidence>
<keyword evidence="6" id="KW-1133">Transmembrane helix</keyword>
<keyword evidence="4" id="KW-0812">Transmembrane</keyword>
<keyword evidence="3" id="KW-0808">Transferase</keyword>
<dbReference type="EMBL" id="JAGPXD010000007">
    <property type="protein sequence ID" value="KAH7347649.1"/>
    <property type="molecule type" value="Genomic_DNA"/>
</dbReference>
<gene>
    <name evidence="10" type="ORF">B0T11DRAFT_308362</name>
</gene>
<dbReference type="GO" id="GO:0012505">
    <property type="term" value="C:endomembrane system"/>
    <property type="evidence" value="ECO:0007669"/>
    <property type="project" value="UniProtKB-SubCell"/>
</dbReference>
<evidence type="ECO:0000313" key="10">
    <source>
        <dbReference type="EMBL" id="KAH7347649.1"/>
    </source>
</evidence>
<dbReference type="OrthoDB" id="414175at2759"/>
<comment type="subcellular location">
    <subcellularLocation>
        <location evidence="8">Endomembrane system</location>
        <topology evidence="8">Single-pass membrane protein</topology>
    </subcellularLocation>
    <subcellularLocation>
        <location evidence="1">Membrane</location>
        <topology evidence="1">Single-pass type II membrane protein</topology>
    </subcellularLocation>
</comment>
<keyword evidence="5" id="KW-0735">Signal-anchor</keyword>
<feature type="domain" description="Fringe-like glycosyltransferase" evidence="9">
    <location>
        <begin position="179"/>
        <end position="297"/>
    </location>
</feature>
<evidence type="ECO:0000256" key="5">
    <source>
        <dbReference type="ARBA" id="ARBA00022968"/>
    </source>
</evidence>
<dbReference type="PANTHER" id="PTHR10811">
    <property type="entry name" value="FRINGE-RELATED"/>
    <property type="match status" value="1"/>
</dbReference>
<dbReference type="FunFam" id="3.90.550.50:FF:000036">
    <property type="entry name" value="Putative glycosyltransferase family 31 protein"/>
    <property type="match status" value="1"/>
</dbReference>
<reference evidence="10" key="1">
    <citation type="journal article" date="2021" name="Nat. Commun.">
        <title>Genetic determinants of endophytism in the Arabidopsis root mycobiome.</title>
        <authorList>
            <person name="Mesny F."/>
            <person name="Miyauchi S."/>
            <person name="Thiergart T."/>
            <person name="Pickel B."/>
            <person name="Atanasova L."/>
            <person name="Karlsson M."/>
            <person name="Huettel B."/>
            <person name="Barry K.W."/>
            <person name="Haridas S."/>
            <person name="Chen C."/>
            <person name="Bauer D."/>
            <person name="Andreopoulos W."/>
            <person name="Pangilinan J."/>
            <person name="LaButti K."/>
            <person name="Riley R."/>
            <person name="Lipzen A."/>
            <person name="Clum A."/>
            <person name="Drula E."/>
            <person name="Henrissat B."/>
            <person name="Kohler A."/>
            <person name="Grigoriev I.V."/>
            <person name="Martin F.M."/>
            <person name="Hacquard S."/>
        </authorList>
    </citation>
    <scope>NUCLEOTIDE SEQUENCE</scope>
    <source>
        <strain evidence="10">MPI-CAGE-AT-0016</strain>
    </source>
</reference>
<dbReference type="Pfam" id="PF02434">
    <property type="entry name" value="Fringe"/>
    <property type="match status" value="1"/>
</dbReference>
<evidence type="ECO:0000256" key="1">
    <source>
        <dbReference type="ARBA" id="ARBA00004606"/>
    </source>
</evidence>
<keyword evidence="2" id="KW-0328">Glycosyltransferase</keyword>
<accession>A0A8K0T4Q8</accession>
<dbReference type="AlphaFoldDB" id="A0A8K0T4Q8"/>
<evidence type="ECO:0000259" key="9">
    <source>
        <dbReference type="Pfam" id="PF02434"/>
    </source>
</evidence>
<dbReference type="GO" id="GO:0016020">
    <property type="term" value="C:membrane"/>
    <property type="evidence" value="ECO:0007669"/>
    <property type="project" value="UniProtKB-SubCell"/>
</dbReference>
<dbReference type="Proteomes" id="UP000813385">
    <property type="component" value="Unassembled WGS sequence"/>
</dbReference>
<proteinExistence type="predicted"/>
<organism evidence="10 11">
    <name type="scientific">Plectosphaerella cucumerina</name>
    <dbReference type="NCBI Taxonomy" id="40658"/>
    <lineage>
        <taxon>Eukaryota</taxon>
        <taxon>Fungi</taxon>
        <taxon>Dikarya</taxon>
        <taxon>Ascomycota</taxon>
        <taxon>Pezizomycotina</taxon>
        <taxon>Sordariomycetes</taxon>
        <taxon>Hypocreomycetidae</taxon>
        <taxon>Glomerellales</taxon>
        <taxon>Plectosphaerellaceae</taxon>
        <taxon>Plectosphaerella</taxon>
    </lineage>
</organism>
<dbReference type="InterPro" id="IPR003378">
    <property type="entry name" value="Fringe-like_glycosylTrfase"/>
</dbReference>
<protein>
    <recommendedName>
        <fullName evidence="9">Fringe-like glycosyltransferase domain-containing protein</fullName>
    </recommendedName>
</protein>
<comment type="caution">
    <text evidence="10">The sequence shown here is derived from an EMBL/GenBank/DDBJ whole genome shotgun (WGS) entry which is preliminary data.</text>
</comment>
<keyword evidence="7" id="KW-0472">Membrane</keyword>
<sequence length="460" mass="51633">MDCGADTSHLRLIAEKHNLGSQLDYLKRYVRFTRQPIERKSYTTLQQKLLPGGFRAVDLDNATAHEPCGAPLDVPVTRSSFPATADLTDYMFAISTTYERLADPAQNMIKEWAYWLTDSNGRSNGGKLLLQVVGATDADLDAFAGRLARAGIDADVGHSDMRLEMAVRYLNLVSLLYRHKEATTKKWLVLCDDDTFFPSPVGLTEHFRRYDPSKPMYIGTLSEDAIAVQIHGSQAFGGAGVFITLPLAQTITRILSTCKTDEKIRESNSGWGPQGDILLRKCIYENTDVRLTQVHDLWQLDLMGDASGFYEGGLRPLSVHHYRHSWHTAYPAHAAKVAHTCGEDCVFQRFFTADGFVVSNGYSVAQYPGGIDFDLDQIEGTWDATNDPGSWRFDLMLLPQRPSLTRTGRKLAWAMVEARNGPDGSVTQLYVRRKDDGRWMEERKPMRETDGVIELVWIPS</sequence>
<dbReference type="GO" id="GO:0016757">
    <property type="term" value="F:glycosyltransferase activity"/>
    <property type="evidence" value="ECO:0007669"/>
    <property type="project" value="UniProtKB-KW"/>
</dbReference>
<keyword evidence="11" id="KW-1185">Reference proteome</keyword>
<dbReference type="Gene3D" id="3.90.550.50">
    <property type="match status" value="1"/>
</dbReference>